<dbReference type="EMBL" id="FQNC01000049">
    <property type="protein sequence ID" value="SGY80972.1"/>
    <property type="molecule type" value="Genomic_DNA"/>
</dbReference>
<dbReference type="AlphaFoldDB" id="A0A2X0P8G8"/>
<name>A0A2X0P8G8_9BASI</name>
<sequence>MADPTLSSPHHHLFLRRGKCAGLESSSKHSSPTFSSASTWPQMAVCAHCKA</sequence>
<dbReference type="Proteomes" id="UP000249464">
    <property type="component" value="Unassembled WGS sequence"/>
</dbReference>
<accession>A0A2X0P8G8</accession>
<proteinExistence type="predicted"/>
<gene>
    <name evidence="1" type="primary">BQ5605_C009g05425</name>
    <name evidence="1" type="ORF">BQ5605_C009G05425</name>
</gene>
<keyword evidence="2" id="KW-1185">Reference proteome</keyword>
<protein>
    <submittedName>
        <fullName evidence="1">BQ5605_C009g05425 protein</fullName>
    </submittedName>
</protein>
<reference evidence="1 2" key="1">
    <citation type="submission" date="2016-11" db="EMBL/GenBank/DDBJ databases">
        <authorList>
            <person name="Jaros S."/>
            <person name="Januszkiewicz K."/>
            <person name="Wedrychowicz H."/>
        </authorList>
    </citation>
    <scope>NUCLEOTIDE SEQUENCE [LARGE SCALE GENOMIC DNA]</scope>
</reference>
<evidence type="ECO:0000313" key="2">
    <source>
        <dbReference type="Proteomes" id="UP000249464"/>
    </source>
</evidence>
<evidence type="ECO:0000313" key="1">
    <source>
        <dbReference type="EMBL" id="SGY80972.1"/>
    </source>
</evidence>
<organism evidence="1 2">
    <name type="scientific">Microbotryum silenes-dioicae</name>
    <dbReference type="NCBI Taxonomy" id="796604"/>
    <lineage>
        <taxon>Eukaryota</taxon>
        <taxon>Fungi</taxon>
        <taxon>Dikarya</taxon>
        <taxon>Basidiomycota</taxon>
        <taxon>Pucciniomycotina</taxon>
        <taxon>Microbotryomycetes</taxon>
        <taxon>Microbotryales</taxon>
        <taxon>Microbotryaceae</taxon>
        <taxon>Microbotryum</taxon>
    </lineage>
</organism>